<proteinExistence type="predicted"/>
<dbReference type="Proteomes" id="UP000275910">
    <property type="component" value="Unassembled WGS sequence"/>
</dbReference>
<evidence type="ECO:0000256" key="3">
    <source>
        <dbReference type="ARBA" id="ARBA00022989"/>
    </source>
</evidence>
<sequence>MTALDWGLLLIVALSALLGMARGLIGVAMSLAAWLLAGLGAFLFGGDVAQALGDSGLSWGSYAAGYTLCFAAIWIGVGILGYVIRTVAHSYGLSEMDRLMGLGLGTLRGLIFACALLVVLAMTTLPRERSWRDSSLAKVLMPGAQLMRSALPDPMAAKVDLEGRGGSLQETVQTEAGQLEKNIKGKMQLPTGGLDSLGGALPGAFGGQGPARGDPAQALPQPLPEPQAQRRGGGSGNPLTDMLPGALRDLMPKVPSGQGAGNRARAGEDGRIQDDGRPIDSRNDDKYVQ</sequence>
<dbReference type="GO" id="GO:0016020">
    <property type="term" value="C:membrane"/>
    <property type="evidence" value="ECO:0007669"/>
    <property type="project" value="UniProtKB-SubCell"/>
</dbReference>
<organism evidence="7 8">
    <name type="scientific">Lysobacter enzymogenes</name>
    <dbReference type="NCBI Taxonomy" id="69"/>
    <lineage>
        <taxon>Bacteria</taxon>
        <taxon>Pseudomonadati</taxon>
        <taxon>Pseudomonadota</taxon>
        <taxon>Gammaproteobacteria</taxon>
        <taxon>Lysobacterales</taxon>
        <taxon>Lysobacteraceae</taxon>
        <taxon>Lysobacter</taxon>
    </lineage>
</organism>
<comment type="caution">
    <text evidence="7">The sequence shown here is derived from an EMBL/GenBank/DDBJ whole genome shotgun (WGS) entry which is preliminary data.</text>
</comment>
<name>A0A3N2RCQ3_LYSEN</name>
<gene>
    <name evidence="7" type="ORF">D9T17_20550</name>
</gene>
<accession>A0A3N2RCQ3</accession>
<evidence type="ECO:0000256" key="5">
    <source>
        <dbReference type="SAM" id="MobiDB-lite"/>
    </source>
</evidence>
<reference evidence="7 8" key="1">
    <citation type="submission" date="2018-10" db="EMBL/GenBank/DDBJ databases">
        <title>The genome of Lysobacter enzymogenes OH11.</title>
        <authorList>
            <person name="Liu F."/>
            <person name="Zhao Y."/>
            <person name="Qian G."/>
            <person name="Chen Y."/>
            <person name="Xu H."/>
        </authorList>
    </citation>
    <scope>NUCLEOTIDE SEQUENCE [LARGE SCALE GENOMIC DNA]</scope>
    <source>
        <strain evidence="7 8">OH11</strain>
    </source>
</reference>
<evidence type="ECO:0000256" key="6">
    <source>
        <dbReference type="SAM" id="Phobius"/>
    </source>
</evidence>
<keyword evidence="2 6" id="KW-0812">Transmembrane</keyword>
<feature type="region of interest" description="Disordered" evidence="5">
    <location>
        <begin position="190"/>
        <end position="289"/>
    </location>
</feature>
<keyword evidence="4 6" id="KW-0472">Membrane</keyword>
<dbReference type="InterPro" id="IPR003825">
    <property type="entry name" value="Colicin-V_CvpA"/>
</dbReference>
<feature type="transmembrane region" description="Helical" evidence="6">
    <location>
        <begin position="64"/>
        <end position="84"/>
    </location>
</feature>
<dbReference type="InterPro" id="IPR052719">
    <property type="entry name" value="CvpA-like"/>
</dbReference>
<evidence type="ECO:0000256" key="2">
    <source>
        <dbReference type="ARBA" id="ARBA00022692"/>
    </source>
</evidence>
<dbReference type="PANTHER" id="PTHR36926:SF1">
    <property type="entry name" value="COLICIN V PRODUCTION PROTEIN"/>
    <property type="match status" value="1"/>
</dbReference>
<protein>
    <submittedName>
        <fullName evidence="7">CvpA family protein</fullName>
    </submittedName>
</protein>
<feature type="transmembrane region" description="Helical" evidence="6">
    <location>
        <begin position="104"/>
        <end position="125"/>
    </location>
</feature>
<evidence type="ECO:0000256" key="1">
    <source>
        <dbReference type="ARBA" id="ARBA00004141"/>
    </source>
</evidence>
<dbReference type="GO" id="GO:0009403">
    <property type="term" value="P:toxin biosynthetic process"/>
    <property type="evidence" value="ECO:0007669"/>
    <property type="project" value="InterPro"/>
</dbReference>
<feature type="transmembrane region" description="Helical" evidence="6">
    <location>
        <begin position="33"/>
        <end position="52"/>
    </location>
</feature>
<dbReference type="AlphaFoldDB" id="A0A3N2RCQ3"/>
<dbReference type="EMBL" id="RCTY01000048">
    <property type="protein sequence ID" value="ROU05211.1"/>
    <property type="molecule type" value="Genomic_DNA"/>
</dbReference>
<evidence type="ECO:0000256" key="4">
    <source>
        <dbReference type="ARBA" id="ARBA00023136"/>
    </source>
</evidence>
<keyword evidence="3 6" id="KW-1133">Transmembrane helix</keyword>
<feature type="compositionally biased region" description="Basic and acidic residues" evidence="5">
    <location>
        <begin position="265"/>
        <end position="289"/>
    </location>
</feature>
<dbReference type="RefSeq" id="WP_123649174.1">
    <property type="nucleotide sequence ID" value="NZ_RCTY01000048.1"/>
</dbReference>
<dbReference type="PANTHER" id="PTHR36926">
    <property type="entry name" value="COLICIN V PRODUCTION PROTEIN"/>
    <property type="match status" value="1"/>
</dbReference>
<feature type="compositionally biased region" description="Gly residues" evidence="5">
    <location>
        <begin position="200"/>
        <end position="210"/>
    </location>
</feature>
<dbReference type="Pfam" id="PF02674">
    <property type="entry name" value="Colicin_V"/>
    <property type="match status" value="1"/>
</dbReference>
<comment type="subcellular location">
    <subcellularLocation>
        <location evidence="1">Membrane</location>
        <topology evidence="1">Multi-pass membrane protein</topology>
    </subcellularLocation>
</comment>
<evidence type="ECO:0000313" key="8">
    <source>
        <dbReference type="Proteomes" id="UP000275910"/>
    </source>
</evidence>
<evidence type="ECO:0000313" key="7">
    <source>
        <dbReference type="EMBL" id="ROU05211.1"/>
    </source>
</evidence>